<accession>A0A1M6UHE2</accession>
<dbReference type="PANTHER" id="PTHR42732">
    <property type="entry name" value="BETA-GALACTOSIDASE"/>
    <property type="match status" value="1"/>
</dbReference>
<dbReference type="AlphaFoldDB" id="A0A1M6UHE2"/>
<evidence type="ECO:0000313" key="4">
    <source>
        <dbReference type="EMBL" id="SHK68642.1"/>
    </source>
</evidence>
<dbReference type="EMBL" id="FRAW01000014">
    <property type="protein sequence ID" value="SHK68642.1"/>
    <property type="molecule type" value="Genomic_DNA"/>
</dbReference>
<dbReference type="GO" id="GO:0005975">
    <property type="term" value="P:carbohydrate metabolic process"/>
    <property type="evidence" value="ECO:0007669"/>
    <property type="project" value="InterPro"/>
</dbReference>
<keyword evidence="5" id="KW-1185">Reference proteome</keyword>
<sequence length="966" mass="107457">MTTSSKRPNLEQQKNAQSSRMNSIISLNGEWDVLFDTEDSGIINRWYATYPAGTQTIQVPCIWEKYFSKMSLTQDAAYYFKHFTLDAKQTAKRVFLRFERISMHAVFWLNGKYLGSHFGAYTSCLLDLSKAIKIGEDNVLCVRVANMGSANSRIDLGRESKEGADDRFVRPSEMPVGLPWTEYPFGGIYGNVDLILGGAAFISNVQLEPDLDEERVTVDVSFNNPRGFSTRLRILMRNPRGEVCEQIKELKLEKENASSRFALKINNLKKNKDIWGLSSPKLFTLELQLEAKGKNKGEVEHSFSVVKTFAFRKFDCIKGDFYLNDSIIKIQGVSYSQHWSEGGLWNADPAKLFKDLEAIQKAGFNAIRSNGAPLSNDALDICDQLGLLVFQEFPIHTMRSTPRGLDEAYRLIAELVSEQKHHPCIVAWILGSENGPLVLENGNKLLNAVDNYDKCRPIISNLNCVFLSNEEEFRKDTGKLMGVTNEKILLYSSHRMHLRMSPNAALTDFLAHYCDKSAIDDESEISIPDTTLGNSQFQDEYANFVNDTNGKILVTFKNHSILPAKPTDIKGPRSLKNSKAIRQLFKQVETFVADKNLSIWKDFSAFNADAKRLATQSKLTQIAALQSNPLVSGFMLDQWADFGTDFSGLVDENRGSKNLEAFAQVLTVPTRLLVTGFEPVSAPQTEISFQLALLNHARLEDVEIEIAIVDADGKKVSSNKQKAKGQTSLTPLGTFTTVAPKKPGTYQLKLTLLSRGETISETTENMLVLEDADVQSAMSQVCFLDNCGETSADAKAALAGPEKIIFTASLSSWNDDVLNKIVELTREGGKTLFLSDLNPEDIETFNSSHHFSQTIDSHFTTGANGISVHYLVNNSELLSEFAGHQILDDLASSVIPSISLTELPDAKVLARSVSIADGELKTGVDLQIIPFGKGRIVFNQLNLFEGLETNPLADRVFTKLVQMLVR</sequence>
<dbReference type="InterPro" id="IPR008979">
    <property type="entry name" value="Galactose-bd-like_sf"/>
</dbReference>
<dbReference type="GO" id="GO:0004553">
    <property type="term" value="F:hydrolase activity, hydrolyzing O-glycosyl compounds"/>
    <property type="evidence" value="ECO:0007669"/>
    <property type="project" value="InterPro"/>
</dbReference>
<evidence type="ECO:0000259" key="2">
    <source>
        <dbReference type="Pfam" id="PF02836"/>
    </source>
</evidence>
<keyword evidence="4" id="KW-0378">Hydrolase</keyword>
<evidence type="ECO:0000256" key="1">
    <source>
        <dbReference type="ARBA" id="ARBA00007401"/>
    </source>
</evidence>
<feature type="domain" description="Glycoside hydrolase family 2 catalytic" evidence="2">
    <location>
        <begin position="318"/>
        <end position="459"/>
    </location>
</feature>
<protein>
    <submittedName>
        <fullName evidence="4">Glycosyl hydrolases family 2, TIM barrel domain</fullName>
    </submittedName>
</protein>
<dbReference type="InterPro" id="IPR051913">
    <property type="entry name" value="GH2_Domain-Containing"/>
</dbReference>
<dbReference type="InterPro" id="IPR006104">
    <property type="entry name" value="Glyco_hydro_2_N"/>
</dbReference>
<dbReference type="SUPFAM" id="SSF49785">
    <property type="entry name" value="Galactose-binding domain-like"/>
    <property type="match status" value="1"/>
</dbReference>
<dbReference type="Pfam" id="PF02836">
    <property type="entry name" value="Glyco_hydro_2_C"/>
    <property type="match status" value="1"/>
</dbReference>
<dbReference type="Gene3D" id="3.20.20.80">
    <property type="entry name" value="Glycosidases"/>
    <property type="match status" value="1"/>
</dbReference>
<dbReference type="Pfam" id="PF02837">
    <property type="entry name" value="Glyco_hydro_2_N"/>
    <property type="match status" value="1"/>
</dbReference>
<feature type="domain" description="Glycosyl hydrolases family 2 sugar binding" evidence="3">
    <location>
        <begin position="26"/>
        <end position="146"/>
    </location>
</feature>
<dbReference type="SUPFAM" id="SSF51445">
    <property type="entry name" value="(Trans)glycosidases"/>
    <property type="match status" value="1"/>
</dbReference>
<dbReference type="InterPro" id="IPR006103">
    <property type="entry name" value="Glyco_hydro_2_cat"/>
</dbReference>
<dbReference type="Proteomes" id="UP000184275">
    <property type="component" value="Unassembled WGS sequence"/>
</dbReference>
<dbReference type="PRINTS" id="PR00132">
    <property type="entry name" value="GLHYDRLASE2"/>
</dbReference>
<dbReference type="Gene3D" id="2.60.120.260">
    <property type="entry name" value="Galactose-binding domain-like"/>
    <property type="match status" value="1"/>
</dbReference>
<name>A0A1M6UHE2_9BACT</name>
<dbReference type="PANTHER" id="PTHR42732:SF1">
    <property type="entry name" value="BETA-MANNOSIDASE"/>
    <property type="match status" value="1"/>
</dbReference>
<dbReference type="InterPro" id="IPR006101">
    <property type="entry name" value="Glyco_hydro_2"/>
</dbReference>
<comment type="similarity">
    <text evidence="1">Belongs to the glycosyl hydrolase 2 family.</text>
</comment>
<organism evidence="4 5">
    <name type="scientific">Fibrobacter intestinalis</name>
    <dbReference type="NCBI Taxonomy" id="28122"/>
    <lineage>
        <taxon>Bacteria</taxon>
        <taxon>Pseudomonadati</taxon>
        <taxon>Fibrobacterota</taxon>
        <taxon>Fibrobacteria</taxon>
        <taxon>Fibrobacterales</taxon>
        <taxon>Fibrobacteraceae</taxon>
        <taxon>Fibrobacter</taxon>
    </lineage>
</organism>
<gene>
    <name evidence="4" type="ORF">SAMN05720469_1144</name>
</gene>
<dbReference type="InterPro" id="IPR017853">
    <property type="entry name" value="GH"/>
</dbReference>
<evidence type="ECO:0000259" key="3">
    <source>
        <dbReference type="Pfam" id="PF02837"/>
    </source>
</evidence>
<proteinExistence type="inferred from homology"/>
<evidence type="ECO:0000313" key="5">
    <source>
        <dbReference type="Proteomes" id="UP000184275"/>
    </source>
</evidence>
<reference evidence="5" key="1">
    <citation type="submission" date="2016-11" db="EMBL/GenBank/DDBJ databases">
        <authorList>
            <person name="Varghese N."/>
            <person name="Submissions S."/>
        </authorList>
    </citation>
    <scope>NUCLEOTIDE SEQUENCE [LARGE SCALE GENOMIC DNA]</scope>
    <source>
        <strain evidence="5">UWOS</strain>
    </source>
</reference>